<name>A0A6A3GM29_9STRA</name>
<protein>
    <submittedName>
        <fullName evidence="2">Uncharacterized protein</fullName>
    </submittedName>
</protein>
<evidence type="ECO:0000313" key="3">
    <source>
        <dbReference type="Proteomes" id="UP000429607"/>
    </source>
</evidence>
<dbReference type="AlphaFoldDB" id="A0A6A3GM29"/>
<gene>
    <name evidence="2" type="ORF">PR001_g31178</name>
</gene>
<dbReference type="EMBL" id="QXFV01007773">
    <property type="protein sequence ID" value="KAE8958011.1"/>
    <property type="molecule type" value="Genomic_DNA"/>
</dbReference>
<evidence type="ECO:0000313" key="2">
    <source>
        <dbReference type="EMBL" id="KAE8958011.1"/>
    </source>
</evidence>
<proteinExistence type="predicted"/>
<feature type="compositionally biased region" description="Basic and acidic residues" evidence="1">
    <location>
        <begin position="40"/>
        <end position="51"/>
    </location>
</feature>
<dbReference type="Proteomes" id="UP000429607">
    <property type="component" value="Unassembled WGS sequence"/>
</dbReference>
<comment type="caution">
    <text evidence="2">The sequence shown here is derived from an EMBL/GenBank/DDBJ whole genome shotgun (WGS) entry which is preliminary data.</text>
</comment>
<reference evidence="2 3" key="1">
    <citation type="submission" date="2018-09" db="EMBL/GenBank/DDBJ databases">
        <title>Genomic investigation of the strawberry pathogen Phytophthora fragariae indicates pathogenicity is determined by transcriptional variation in three key races.</title>
        <authorList>
            <person name="Adams T.M."/>
            <person name="Armitage A.D."/>
            <person name="Sobczyk M.K."/>
            <person name="Bates H.J."/>
            <person name="Dunwell J.M."/>
            <person name="Nellist C.F."/>
            <person name="Harrison R.J."/>
        </authorList>
    </citation>
    <scope>NUCLEOTIDE SEQUENCE [LARGE SCALE GENOMIC DNA]</scope>
    <source>
        <strain evidence="2 3">SCRP249</strain>
    </source>
</reference>
<sequence>MKGQVEQRIAATTAETAMILLLDPRTKFSVNSLIQPSNRGSDEEGKDGRVAEDDEANDTTEWIVAADNEKVIYGAAIPMSTPEATPLSTLHHAVDKILQDWLQYMVDWIAVALHQTANKMMTKDDLTRLLLVRRGDVIFYRVDALCEYVNILRWFRESGSAQFPSIAALSRVWLGRAPSNAFQERVISTGGFVIITNPPAEKNSFKNFNIVVNREYEPREQHRTIGSNRTIGTIGTPLFATSTIVMSNLRTSTDNHRAEMQVVLKHNRKEIQRMEADSTGTFKF</sequence>
<accession>A0A6A3GM29</accession>
<feature type="region of interest" description="Disordered" evidence="1">
    <location>
        <begin position="32"/>
        <end position="58"/>
    </location>
</feature>
<organism evidence="2 3">
    <name type="scientific">Phytophthora rubi</name>
    <dbReference type="NCBI Taxonomy" id="129364"/>
    <lineage>
        <taxon>Eukaryota</taxon>
        <taxon>Sar</taxon>
        <taxon>Stramenopiles</taxon>
        <taxon>Oomycota</taxon>
        <taxon>Peronosporomycetes</taxon>
        <taxon>Peronosporales</taxon>
        <taxon>Peronosporaceae</taxon>
        <taxon>Phytophthora</taxon>
    </lineage>
</organism>
<evidence type="ECO:0000256" key="1">
    <source>
        <dbReference type="SAM" id="MobiDB-lite"/>
    </source>
</evidence>